<gene>
    <name evidence="3" type="ORF">BS50DRAFT_576280</name>
</gene>
<dbReference type="GO" id="GO:0016491">
    <property type="term" value="F:oxidoreductase activity"/>
    <property type="evidence" value="ECO:0007669"/>
    <property type="project" value="InterPro"/>
</dbReference>
<feature type="domain" description="ER-bound oxygenase mpaB/mpaB'/Rubber oxygenase catalytic" evidence="2">
    <location>
        <begin position="75"/>
        <end position="287"/>
    </location>
</feature>
<evidence type="ECO:0000256" key="1">
    <source>
        <dbReference type="SAM" id="MobiDB-lite"/>
    </source>
</evidence>
<dbReference type="InterPro" id="IPR018713">
    <property type="entry name" value="MPAB/Lcp_cat_dom"/>
</dbReference>
<organism evidence="3 4">
    <name type="scientific">Corynespora cassiicola Philippines</name>
    <dbReference type="NCBI Taxonomy" id="1448308"/>
    <lineage>
        <taxon>Eukaryota</taxon>
        <taxon>Fungi</taxon>
        <taxon>Dikarya</taxon>
        <taxon>Ascomycota</taxon>
        <taxon>Pezizomycotina</taxon>
        <taxon>Dothideomycetes</taxon>
        <taxon>Pleosporomycetidae</taxon>
        <taxon>Pleosporales</taxon>
        <taxon>Corynesporascaceae</taxon>
        <taxon>Corynespora</taxon>
    </lineage>
</organism>
<feature type="region of interest" description="Disordered" evidence="1">
    <location>
        <begin position="1"/>
        <end position="49"/>
    </location>
</feature>
<dbReference type="Proteomes" id="UP000240883">
    <property type="component" value="Unassembled WGS sequence"/>
</dbReference>
<evidence type="ECO:0000313" key="3">
    <source>
        <dbReference type="EMBL" id="PSN63660.1"/>
    </source>
</evidence>
<dbReference type="Pfam" id="PF09995">
    <property type="entry name" value="MPAB_Lcp_cat"/>
    <property type="match status" value="1"/>
</dbReference>
<evidence type="ECO:0000259" key="2">
    <source>
        <dbReference type="Pfam" id="PF09995"/>
    </source>
</evidence>
<reference evidence="3 4" key="1">
    <citation type="journal article" date="2018" name="Front. Microbiol.">
        <title>Genome-Wide Analysis of Corynespora cassiicola Leaf Fall Disease Putative Effectors.</title>
        <authorList>
            <person name="Lopez D."/>
            <person name="Ribeiro S."/>
            <person name="Label P."/>
            <person name="Fumanal B."/>
            <person name="Venisse J.S."/>
            <person name="Kohler A."/>
            <person name="de Oliveira R.R."/>
            <person name="Labutti K."/>
            <person name="Lipzen A."/>
            <person name="Lail K."/>
            <person name="Bauer D."/>
            <person name="Ohm R.A."/>
            <person name="Barry K.W."/>
            <person name="Spatafora J."/>
            <person name="Grigoriev I.V."/>
            <person name="Martin F.M."/>
            <person name="Pujade-Renaud V."/>
        </authorList>
    </citation>
    <scope>NUCLEOTIDE SEQUENCE [LARGE SCALE GENOMIC DNA]</scope>
    <source>
        <strain evidence="3 4">Philippines</strain>
    </source>
</reference>
<protein>
    <recommendedName>
        <fullName evidence="2">ER-bound oxygenase mpaB/mpaB'/Rubber oxygenase catalytic domain-containing protein</fullName>
    </recommendedName>
</protein>
<dbReference type="STRING" id="1448308.A0A2T2NE59"/>
<dbReference type="PANTHER" id="PTHR36151">
    <property type="entry name" value="BLR2777 PROTEIN"/>
    <property type="match status" value="1"/>
</dbReference>
<name>A0A2T2NE59_CORCC</name>
<dbReference type="AlphaFoldDB" id="A0A2T2NE59"/>
<sequence>MACPFIGNQRTIPLDPDAENEKPSFSDFHSIDTTLSSSGPSEKPKSPEYGLDTANFNQAFLSSTFDPKHMSKIVREAIIIAAGPAAILLQVANPGVAAGVNRHSNFAYRVEDRLRTTMTFVYCMAFGTPDEKRAVIHMVHEAHKPVAGEGYSADDVDLQMWVAATLYATGTDIYSKIFGEFSEEEAEAIYADYAVLATSLRVPPERWPKSRKAFWKYWDESLAGFTVTQDAVAVKNDMLYNKTLPLWVRMHLPILRVATAEWLPGHIREAYGWKKESRGRRVGYWMLNAVVQSTYPNLPRKWRYKAVDFYLSDMRKRLATGGPVIGGKKE</sequence>
<accession>A0A2T2NE59</accession>
<dbReference type="EMBL" id="KZ678139">
    <property type="protein sequence ID" value="PSN63660.1"/>
    <property type="molecule type" value="Genomic_DNA"/>
</dbReference>
<dbReference type="PANTHER" id="PTHR36151:SF3">
    <property type="entry name" value="ER-BOUND OXYGENASE MPAB_MPAB'_RUBBER OXYGENASE CATALYTIC DOMAIN-CONTAINING PROTEIN"/>
    <property type="match status" value="1"/>
</dbReference>
<keyword evidence="4" id="KW-1185">Reference proteome</keyword>
<evidence type="ECO:0000313" key="4">
    <source>
        <dbReference type="Proteomes" id="UP000240883"/>
    </source>
</evidence>
<dbReference type="OrthoDB" id="5131368at2759"/>
<proteinExistence type="predicted"/>